<protein>
    <submittedName>
        <fullName evidence="2">Uncharacterized protein</fullName>
    </submittedName>
</protein>
<proteinExistence type="predicted"/>
<dbReference type="EMBL" id="BFEA01000007">
    <property type="protein sequence ID" value="GBG59874.1"/>
    <property type="molecule type" value="Genomic_DNA"/>
</dbReference>
<sequence>MSESRLLRRAQMYTAPWLGGVGGGLSTTLAGKVSVVAVEVGGVKAPRGGMTVLAASQTPTPAQNSRAHAPQRKGHREEGQSPEGDPAEDLGGRRASVTGAAACPGEGGEDELEALGHRESRVLQVVVNELAEVEVVALVALGRKRGNNVLLTILEHAEAAREVAALLRITAGTTVETGTVLGSVVRGGGGVTNTLRLGGGSVLKTGPHPLMVPSALVSLQGRCELVPP</sequence>
<feature type="compositionally biased region" description="Polar residues" evidence="1">
    <location>
        <begin position="55"/>
        <end position="66"/>
    </location>
</feature>
<feature type="region of interest" description="Disordered" evidence="1">
    <location>
        <begin position="55"/>
        <end position="92"/>
    </location>
</feature>
<reference evidence="2 3" key="1">
    <citation type="journal article" date="2018" name="Cell">
        <title>The Chara Genome: Secondary Complexity and Implications for Plant Terrestrialization.</title>
        <authorList>
            <person name="Nishiyama T."/>
            <person name="Sakayama H."/>
            <person name="Vries J.D."/>
            <person name="Buschmann H."/>
            <person name="Saint-Marcoux D."/>
            <person name="Ullrich K.K."/>
            <person name="Haas F.B."/>
            <person name="Vanderstraeten L."/>
            <person name="Becker D."/>
            <person name="Lang D."/>
            <person name="Vosolsobe S."/>
            <person name="Rombauts S."/>
            <person name="Wilhelmsson P.K.I."/>
            <person name="Janitza P."/>
            <person name="Kern R."/>
            <person name="Heyl A."/>
            <person name="Rumpler F."/>
            <person name="Villalobos L.I.A.C."/>
            <person name="Clay J.M."/>
            <person name="Skokan R."/>
            <person name="Toyoda A."/>
            <person name="Suzuki Y."/>
            <person name="Kagoshima H."/>
            <person name="Schijlen E."/>
            <person name="Tajeshwar N."/>
            <person name="Catarino B."/>
            <person name="Hetherington A.J."/>
            <person name="Saltykova A."/>
            <person name="Bonnot C."/>
            <person name="Breuninger H."/>
            <person name="Symeonidi A."/>
            <person name="Radhakrishnan G.V."/>
            <person name="Van Nieuwerburgh F."/>
            <person name="Deforce D."/>
            <person name="Chang C."/>
            <person name="Karol K.G."/>
            <person name="Hedrich R."/>
            <person name="Ulvskov P."/>
            <person name="Glockner G."/>
            <person name="Delwiche C.F."/>
            <person name="Petrasek J."/>
            <person name="Van de Peer Y."/>
            <person name="Friml J."/>
            <person name="Beilby M."/>
            <person name="Dolan L."/>
            <person name="Kohara Y."/>
            <person name="Sugano S."/>
            <person name="Fujiyama A."/>
            <person name="Delaux P.-M."/>
            <person name="Quint M."/>
            <person name="TheiBen G."/>
            <person name="Hagemann M."/>
            <person name="Harholt J."/>
            <person name="Dunand C."/>
            <person name="Zachgo S."/>
            <person name="Langdale J."/>
            <person name="Maumus F."/>
            <person name="Straeten D.V.D."/>
            <person name="Gould S.B."/>
            <person name="Rensing S.A."/>
        </authorList>
    </citation>
    <scope>NUCLEOTIDE SEQUENCE [LARGE SCALE GENOMIC DNA]</scope>
    <source>
        <strain evidence="2 3">S276</strain>
    </source>
</reference>
<evidence type="ECO:0000313" key="3">
    <source>
        <dbReference type="Proteomes" id="UP000265515"/>
    </source>
</evidence>
<dbReference type="AlphaFoldDB" id="A0A388JPZ6"/>
<name>A0A388JPZ6_CHABU</name>
<dbReference type="Gramene" id="GBG59874">
    <property type="protein sequence ID" value="GBG59874"/>
    <property type="gene ID" value="CBR_g66681"/>
</dbReference>
<gene>
    <name evidence="2" type="ORF">CBR_g66681</name>
</gene>
<evidence type="ECO:0000256" key="1">
    <source>
        <dbReference type="SAM" id="MobiDB-lite"/>
    </source>
</evidence>
<dbReference type="Proteomes" id="UP000265515">
    <property type="component" value="Unassembled WGS sequence"/>
</dbReference>
<evidence type="ECO:0000313" key="2">
    <source>
        <dbReference type="EMBL" id="GBG59874.1"/>
    </source>
</evidence>
<comment type="caution">
    <text evidence="2">The sequence shown here is derived from an EMBL/GenBank/DDBJ whole genome shotgun (WGS) entry which is preliminary data.</text>
</comment>
<keyword evidence="3" id="KW-1185">Reference proteome</keyword>
<organism evidence="2 3">
    <name type="scientific">Chara braunii</name>
    <name type="common">Braun's stonewort</name>
    <dbReference type="NCBI Taxonomy" id="69332"/>
    <lineage>
        <taxon>Eukaryota</taxon>
        <taxon>Viridiplantae</taxon>
        <taxon>Streptophyta</taxon>
        <taxon>Charophyceae</taxon>
        <taxon>Charales</taxon>
        <taxon>Characeae</taxon>
        <taxon>Chara</taxon>
    </lineage>
</organism>
<dbReference type="STRING" id="69332.A0A388JPZ6"/>
<accession>A0A388JPZ6</accession>